<keyword evidence="1" id="KW-0862">Zinc</keyword>
<feature type="region of interest" description="Disordered" evidence="2">
    <location>
        <begin position="1"/>
        <end position="20"/>
    </location>
</feature>
<dbReference type="GO" id="GO:0008270">
    <property type="term" value="F:zinc ion binding"/>
    <property type="evidence" value="ECO:0007669"/>
    <property type="project" value="UniProtKB-KW"/>
</dbReference>
<dbReference type="GeneID" id="94169442"/>
<dbReference type="OrthoDB" id="10037309at2759"/>
<evidence type="ECO:0000256" key="3">
    <source>
        <dbReference type="SAM" id="Phobius"/>
    </source>
</evidence>
<keyword evidence="1" id="KW-0479">Metal-binding</keyword>
<evidence type="ECO:0000313" key="6">
    <source>
        <dbReference type="Proteomes" id="UP000674179"/>
    </source>
</evidence>
<feature type="domain" description="RING-type" evidence="4">
    <location>
        <begin position="132"/>
        <end position="166"/>
    </location>
</feature>
<keyword evidence="3" id="KW-0472">Membrane</keyword>
<dbReference type="AlphaFoldDB" id="A0A836GS71"/>
<evidence type="ECO:0000259" key="4">
    <source>
        <dbReference type="PROSITE" id="PS50089"/>
    </source>
</evidence>
<dbReference type="Gene3D" id="3.30.40.10">
    <property type="entry name" value="Zinc/RING finger domain, C3HC4 (zinc finger)"/>
    <property type="match status" value="1"/>
</dbReference>
<name>A0A836GS71_LEIEN</name>
<keyword evidence="1" id="KW-0863">Zinc-finger</keyword>
<evidence type="ECO:0000256" key="2">
    <source>
        <dbReference type="SAM" id="MobiDB-lite"/>
    </source>
</evidence>
<dbReference type="KEGG" id="lenr:94169442"/>
<dbReference type="InterPro" id="IPR001841">
    <property type="entry name" value="Znf_RING"/>
</dbReference>
<organism evidence="5 6">
    <name type="scientific">Leishmania enriettii</name>
    <dbReference type="NCBI Taxonomy" id="5663"/>
    <lineage>
        <taxon>Eukaryota</taxon>
        <taxon>Discoba</taxon>
        <taxon>Euglenozoa</taxon>
        <taxon>Kinetoplastea</taxon>
        <taxon>Metakinetoplastina</taxon>
        <taxon>Trypanosomatida</taxon>
        <taxon>Trypanosomatidae</taxon>
        <taxon>Leishmaniinae</taxon>
        <taxon>Leishmania</taxon>
    </lineage>
</organism>
<sequence>MSFYDSAGAPSQSGDDSFSPCRYDEQPSPYGCIPSSEEDTVFINTNKLVWVNSVAQLIIILVGLIEFLVGTLYFCMRRRRSKERLERSRAALQSLRVNEDGHTIGPLMHRIFSFSPTPHRRLKPVSELNGRCCGCGRIADTVLLPCKHAVCCYSCSDHATYCPFCKEACADRQRLFAV</sequence>
<proteinExistence type="predicted"/>
<keyword evidence="3" id="KW-1133">Transmembrane helix</keyword>
<dbReference type="InterPro" id="IPR013083">
    <property type="entry name" value="Znf_RING/FYVE/PHD"/>
</dbReference>
<protein>
    <recommendedName>
        <fullName evidence="4">RING-type domain-containing protein</fullName>
    </recommendedName>
</protein>
<feature type="transmembrane region" description="Helical" evidence="3">
    <location>
        <begin position="54"/>
        <end position="75"/>
    </location>
</feature>
<accession>A0A836GS71</accession>
<comment type="caution">
    <text evidence="5">The sequence shown here is derived from an EMBL/GenBank/DDBJ whole genome shotgun (WGS) entry which is preliminary data.</text>
</comment>
<dbReference type="Proteomes" id="UP000674179">
    <property type="component" value="Chromosome 32"/>
</dbReference>
<dbReference type="PROSITE" id="PS50089">
    <property type="entry name" value="ZF_RING_2"/>
    <property type="match status" value="1"/>
</dbReference>
<keyword evidence="3" id="KW-0812">Transmembrane</keyword>
<dbReference type="EMBL" id="JAFHKP010000032">
    <property type="protein sequence ID" value="KAG5470865.1"/>
    <property type="molecule type" value="Genomic_DNA"/>
</dbReference>
<keyword evidence="6" id="KW-1185">Reference proteome</keyword>
<dbReference type="RefSeq" id="XP_067690035.1">
    <property type="nucleotide sequence ID" value="XM_067833932.1"/>
</dbReference>
<evidence type="ECO:0000313" key="5">
    <source>
        <dbReference type="EMBL" id="KAG5470865.1"/>
    </source>
</evidence>
<reference evidence="5 6" key="1">
    <citation type="submission" date="2021-02" db="EMBL/GenBank/DDBJ databases">
        <title>Leishmania (Mundinia) enrietti genome sequencing and assembly.</title>
        <authorList>
            <person name="Almutairi H."/>
            <person name="Gatherer D."/>
        </authorList>
    </citation>
    <scope>NUCLEOTIDE SEQUENCE [LARGE SCALE GENOMIC DNA]</scope>
    <source>
        <strain evidence="5">CUR178</strain>
    </source>
</reference>
<gene>
    <name evidence="5" type="ORF">CUR178_02171</name>
</gene>
<evidence type="ECO:0000256" key="1">
    <source>
        <dbReference type="PROSITE-ProRule" id="PRU00175"/>
    </source>
</evidence>